<organism evidence="3 4">
    <name type="scientific">Pseudothauera lacus</name>
    <dbReference type="NCBI Taxonomy" id="2136175"/>
    <lineage>
        <taxon>Bacteria</taxon>
        <taxon>Pseudomonadati</taxon>
        <taxon>Pseudomonadota</taxon>
        <taxon>Betaproteobacteria</taxon>
        <taxon>Rhodocyclales</taxon>
        <taxon>Zoogloeaceae</taxon>
        <taxon>Pseudothauera</taxon>
    </lineage>
</organism>
<dbReference type="PANTHER" id="PTHR35146">
    <property type="entry name" value="UPF0178 PROTEIN YAII"/>
    <property type="match status" value="1"/>
</dbReference>
<dbReference type="AlphaFoldDB" id="A0A2T4IF76"/>
<evidence type="ECO:0000256" key="2">
    <source>
        <dbReference type="HAMAP-Rule" id="MF_00489"/>
    </source>
</evidence>
<dbReference type="InterPro" id="IPR003791">
    <property type="entry name" value="UPF0178"/>
</dbReference>
<keyword evidence="4" id="KW-1185">Reference proteome</keyword>
<evidence type="ECO:0000313" key="3">
    <source>
        <dbReference type="EMBL" id="PTD96425.1"/>
    </source>
</evidence>
<dbReference type="EMBL" id="PZKC01000006">
    <property type="protein sequence ID" value="PTD96425.1"/>
    <property type="molecule type" value="Genomic_DNA"/>
</dbReference>
<protein>
    <recommendedName>
        <fullName evidence="2">UPF0178 protein C8261_08915</fullName>
    </recommendedName>
</protein>
<dbReference type="RefSeq" id="WP_107493333.1">
    <property type="nucleotide sequence ID" value="NZ_PZKC01000006.1"/>
</dbReference>
<sequence length="154" mass="16272">MKIWVDADACPAAIKEILFRAARRTGIELTLVANQMLRTPPSPSIRAVQVPSGADVADRWIIAACAAGDLVITADIPLAAEVIARGARVIDPRGEQIDAGTIGERLAMRNFLDQLRGSGVDTGGPAAFSAADAKAFGARLDALLSRELAARRQR</sequence>
<evidence type="ECO:0000313" key="4">
    <source>
        <dbReference type="Proteomes" id="UP000241193"/>
    </source>
</evidence>
<dbReference type="HAMAP" id="MF_00489">
    <property type="entry name" value="UPF0178"/>
    <property type="match status" value="1"/>
</dbReference>
<comment type="caution">
    <text evidence="3">The sequence shown here is derived from an EMBL/GenBank/DDBJ whole genome shotgun (WGS) entry which is preliminary data.</text>
</comment>
<dbReference type="Pfam" id="PF02639">
    <property type="entry name" value="DUF188"/>
    <property type="match status" value="1"/>
</dbReference>
<evidence type="ECO:0000256" key="1">
    <source>
        <dbReference type="ARBA" id="ARBA00008522"/>
    </source>
</evidence>
<name>A0A2T4IF76_9RHOO</name>
<reference evidence="3 4" key="1">
    <citation type="submission" date="2018-03" db="EMBL/GenBank/DDBJ databases">
        <authorList>
            <person name="Keele B.F."/>
        </authorList>
    </citation>
    <scope>NUCLEOTIDE SEQUENCE [LARGE SCALE GENOMIC DNA]</scope>
    <source>
        <strain evidence="3 4">D20</strain>
    </source>
</reference>
<proteinExistence type="inferred from homology"/>
<reference evidence="3 4" key="2">
    <citation type="submission" date="2018-04" db="EMBL/GenBank/DDBJ databases">
        <title>Thauera lacus sp. nov., isolated from an saline lake in Inner Mongolia, China.</title>
        <authorList>
            <person name="Liang Q.-Y."/>
        </authorList>
    </citation>
    <scope>NUCLEOTIDE SEQUENCE [LARGE SCALE GENOMIC DNA]</scope>
    <source>
        <strain evidence="3 4">D20</strain>
    </source>
</reference>
<dbReference type="Proteomes" id="UP000241193">
    <property type="component" value="Unassembled WGS sequence"/>
</dbReference>
<comment type="similarity">
    <text evidence="1 2">Belongs to the UPF0178 family.</text>
</comment>
<dbReference type="PANTHER" id="PTHR35146:SF1">
    <property type="entry name" value="UPF0178 PROTEIN YAII"/>
    <property type="match status" value="1"/>
</dbReference>
<accession>A0A2T4IF76</accession>
<gene>
    <name evidence="3" type="ORF">C8261_08915</name>
</gene>
<dbReference type="OrthoDB" id="9798918at2"/>
<dbReference type="NCBIfam" id="NF001095">
    <property type="entry name" value="PRK00124.1"/>
    <property type="match status" value="1"/>
</dbReference>
<dbReference type="CDD" id="cd18720">
    <property type="entry name" value="PIN_YqxD-like"/>
    <property type="match status" value="1"/>
</dbReference>